<protein>
    <recommendedName>
        <fullName evidence="4">DUF3014 domain-containing protein</fullName>
    </recommendedName>
</protein>
<reference evidence="2 3" key="1">
    <citation type="submission" date="2010-03" db="EMBL/GenBank/DDBJ databases">
        <title>Complete sequence of Sideroxydans lithotrophicus ES-1.</title>
        <authorList>
            <consortium name="US DOE Joint Genome Institute"/>
            <person name="Lucas S."/>
            <person name="Copeland A."/>
            <person name="Lapidus A."/>
            <person name="Cheng J.-F."/>
            <person name="Bruce D."/>
            <person name="Goodwin L."/>
            <person name="Pitluck S."/>
            <person name="Munk A.C."/>
            <person name="Detter J.C."/>
            <person name="Han C."/>
            <person name="Tapia R."/>
            <person name="Larimer F."/>
            <person name="Land M."/>
            <person name="Hauser L."/>
            <person name="Kyrpides N."/>
            <person name="Ivanova N."/>
            <person name="Emerson D."/>
            <person name="Woyke T."/>
        </authorList>
    </citation>
    <scope>NUCLEOTIDE SEQUENCE [LARGE SCALE GENOMIC DNA]</scope>
    <source>
        <strain evidence="2 3">ES-1</strain>
    </source>
</reference>
<dbReference type="STRING" id="580332.Slit_2343"/>
<gene>
    <name evidence="2" type="ordered locus">Slit_2343</name>
</gene>
<evidence type="ECO:0008006" key="4">
    <source>
        <dbReference type="Google" id="ProtNLM"/>
    </source>
</evidence>
<dbReference type="RefSeq" id="WP_013030468.1">
    <property type="nucleotide sequence ID" value="NC_013959.1"/>
</dbReference>
<dbReference type="Proteomes" id="UP000001625">
    <property type="component" value="Chromosome"/>
</dbReference>
<dbReference type="AlphaFoldDB" id="D5CLX5"/>
<feature type="compositionally biased region" description="Pro residues" evidence="1">
    <location>
        <begin position="39"/>
        <end position="51"/>
    </location>
</feature>
<dbReference type="KEGG" id="slt:Slit_2343"/>
<organism evidence="2 3">
    <name type="scientific">Sideroxydans lithotrophicus (strain ES-1)</name>
    <dbReference type="NCBI Taxonomy" id="580332"/>
    <lineage>
        <taxon>Bacteria</taxon>
        <taxon>Pseudomonadati</taxon>
        <taxon>Pseudomonadota</taxon>
        <taxon>Betaproteobacteria</taxon>
        <taxon>Nitrosomonadales</taxon>
        <taxon>Gallionellaceae</taxon>
        <taxon>Sideroxydans</taxon>
    </lineage>
</organism>
<dbReference type="eggNOG" id="COG1711">
    <property type="taxonomic scope" value="Bacteria"/>
</dbReference>
<dbReference type="HOGENOM" id="CLU_068472_0_1_4"/>
<feature type="region of interest" description="Disordered" evidence="1">
    <location>
        <begin position="31"/>
        <end position="67"/>
    </location>
</feature>
<dbReference type="InterPro" id="IPR021382">
    <property type="entry name" value="DUF3014"/>
</dbReference>
<evidence type="ECO:0000256" key="1">
    <source>
        <dbReference type="SAM" id="MobiDB-lite"/>
    </source>
</evidence>
<accession>D5CLX5</accession>
<dbReference type="Pfam" id="PF11219">
    <property type="entry name" value="DUF3014"/>
    <property type="match status" value="1"/>
</dbReference>
<evidence type="ECO:0000313" key="3">
    <source>
        <dbReference type="Proteomes" id="UP000001625"/>
    </source>
</evidence>
<proteinExistence type="predicted"/>
<evidence type="ECO:0000313" key="2">
    <source>
        <dbReference type="EMBL" id="ADE12570.1"/>
    </source>
</evidence>
<sequence length="268" mass="29767" precursor="true">MNKKLLFAIATLILLGGIYAAYQYWQNSHPAPETKQAQLPPPPPAAPPEPPARQVIETPPAAPPLPKLEQSDSFALDAISGLVANGSLMKLIHAQRLINNIVATIDNLPQQRVPANIMPFDPPSGHFVVTSSGADLTINSRNANRYASYVSLAGAVDAKQLVELYVRLYPLFQQSYEELGYPKRYFNDRLIEAIDDLLDTPDVKEPIQLVQPKYFYLYADPDLEASSIGQKIMIRLGSKNRKIVKNKLLEIKQELSQHMQDIKAGKAD</sequence>
<keyword evidence="3" id="KW-1185">Reference proteome</keyword>
<name>D5CLX5_SIDLE</name>
<dbReference type="EMBL" id="CP001965">
    <property type="protein sequence ID" value="ADE12570.1"/>
    <property type="molecule type" value="Genomic_DNA"/>
</dbReference>